<comment type="pathway">
    <text evidence="2">Protein modification; protein glycosylation.</text>
</comment>
<evidence type="ECO:0000256" key="2">
    <source>
        <dbReference type="ARBA" id="ARBA00004922"/>
    </source>
</evidence>
<evidence type="ECO:0000256" key="6">
    <source>
        <dbReference type="ARBA" id="ARBA00022989"/>
    </source>
</evidence>
<dbReference type="PANTHER" id="PTHR11675">
    <property type="entry name" value="N-ACETYLGALACTOSAMINYLTRANSFERASE"/>
    <property type="match status" value="1"/>
</dbReference>
<keyword evidence="9" id="KW-0325">Glycoprotein</keyword>
<feature type="compositionally biased region" description="Basic and acidic residues" evidence="11">
    <location>
        <begin position="575"/>
        <end position="591"/>
    </location>
</feature>
<keyword evidence="6" id="KW-1133">Transmembrane helix</keyword>
<sequence>MLEGFMKKYVLILLFGLVISSDHVEEWPACTHVDPYENLGDWMQVNAESSKCNHTTQADRETEREAERRKWGERAFSFDMVSSDKIGPRRILDYQAEKNCKNASFQHDQSVSIVIIYHNECLSVLLRMLTSIFDRTPESNLQEIILYDDASEVEHILVEKLQEFGHITEKSDILKIHRNPEREGLIRAKVLASRMAIGDVLIFLDSHCEVSEGWLPPLLDPIHKNPKSIVLPIVDLISPITFKYSKALIARCGFDDALNFKWLYLPWEYWNVEENIVKPFESPSMSGGLLAVQSEFFREIGEYDMGMEIWGAENHELSLRTWLCGGRVLIAPCSRVGHVFRMRRPYKSAPKNKEAARDTNSYNSARTAKVWLGDYLKYFIRANPRAAKLNVGDLKERFEIKERLKCKDFSWFLENVYPEFKKIDENQRFAFSVKKQNLKPPLPSNQQMLGAQALRTKQKAEQKEKEKRQRERLKSIEIQREKAHRQACEDAALQYLENLDIRAEPPLKIKHGGMGTSASSDALAHRHSVHTMNMNVVQKGNLQFSTPGRSPSSEMFKEKKEGSRLLRWLGLADKDERSQSELDKEERERIRLLKQRRMSTFT</sequence>
<comment type="similarity">
    <text evidence="3">Belongs to the glycosyltransferase 2 family. GalNAc-T subfamily.</text>
</comment>
<dbReference type="GO" id="GO:0006493">
    <property type="term" value="P:protein O-linked glycosylation"/>
    <property type="evidence" value="ECO:0007669"/>
    <property type="project" value="TreeGrafter"/>
</dbReference>
<evidence type="ECO:0000256" key="5">
    <source>
        <dbReference type="ARBA" id="ARBA00022968"/>
    </source>
</evidence>
<proteinExistence type="inferred from homology"/>
<keyword evidence="7" id="KW-0472">Membrane</keyword>
<dbReference type="InterPro" id="IPR045885">
    <property type="entry name" value="GalNAc-T"/>
</dbReference>
<feature type="chain" id="PRO_5042239170" description="Glycosyltransferase 2-like domain-containing protein" evidence="12">
    <location>
        <begin position="21"/>
        <end position="602"/>
    </location>
</feature>
<organism evidence="14 15">
    <name type="scientific">Mesorhabditis belari</name>
    <dbReference type="NCBI Taxonomy" id="2138241"/>
    <lineage>
        <taxon>Eukaryota</taxon>
        <taxon>Metazoa</taxon>
        <taxon>Ecdysozoa</taxon>
        <taxon>Nematoda</taxon>
        <taxon>Chromadorea</taxon>
        <taxon>Rhabditida</taxon>
        <taxon>Rhabditina</taxon>
        <taxon>Rhabditomorpha</taxon>
        <taxon>Rhabditoidea</taxon>
        <taxon>Rhabditidae</taxon>
        <taxon>Mesorhabditinae</taxon>
        <taxon>Mesorhabditis</taxon>
    </lineage>
</organism>
<evidence type="ECO:0000259" key="13">
    <source>
        <dbReference type="Pfam" id="PF00535"/>
    </source>
</evidence>
<dbReference type="GO" id="GO:0005794">
    <property type="term" value="C:Golgi apparatus"/>
    <property type="evidence" value="ECO:0007669"/>
    <property type="project" value="TreeGrafter"/>
</dbReference>
<evidence type="ECO:0000256" key="1">
    <source>
        <dbReference type="ARBA" id="ARBA00004606"/>
    </source>
</evidence>
<keyword evidence="12" id="KW-0732">Signal</keyword>
<dbReference type="SUPFAM" id="SSF53448">
    <property type="entry name" value="Nucleotide-diphospho-sugar transferases"/>
    <property type="match status" value="1"/>
</dbReference>
<dbReference type="GO" id="GO:0004653">
    <property type="term" value="F:polypeptide N-acetylgalactosaminyltransferase activity"/>
    <property type="evidence" value="ECO:0007669"/>
    <property type="project" value="TreeGrafter"/>
</dbReference>
<evidence type="ECO:0000256" key="4">
    <source>
        <dbReference type="ARBA" id="ARBA00022692"/>
    </source>
</evidence>
<keyword evidence="14" id="KW-1185">Reference proteome</keyword>
<name>A0AAF3EB70_9BILA</name>
<feature type="region of interest" description="Disordered" evidence="11">
    <location>
        <begin position="452"/>
        <end position="475"/>
    </location>
</feature>
<dbReference type="GO" id="GO:0005112">
    <property type="term" value="F:Notch binding"/>
    <property type="evidence" value="ECO:0007669"/>
    <property type="project" value="TreeGrafter"/>
</dbReference>
<dbReference type="GO" id="GO:0008593">
    <property type="term" value="P:regulation of Notch signaling pathway"/>
    <property type="evidence" value="ECO:0007669"/>
    <property type="project" value="TreeGrafter"/>
</dbReference>
<dbReference type="PANTHER" id="PTHR11675:SF116">
    <property type="entry name" value="N-ACETYLGALACTOSAMINYLTRANSFERASE 8-RELATED"/>
    <property type="match status" value="1"/>
</dbReference>
<evidence type="ECO:0000313" key="15">
    <source>
        <dbReference type="WBParaSite" id="MBELARI_LOCUS11175"/>
    </source>
</evidence>
<feature type="domain" description="Glycosyltransferase 2-like" evidence="13">
    <location>
        <begin position="112"/>
        <end position="292"/>
    </location>
</feature>
<feature type="compositionally biased region" description="Basic residues" evidence="11">
    <location>
        <begin position="592"/>
        <end position="602"/>
    </location>
</feature>
<comment type="subcellular location">
    <subcellularLocation>
        <location evidence="10">Endomembrane system</location>
        <topology evidence="10">Single-pass membrane protein</topology>
    </subcellularLocation>
    <subcellularLocation>
        <location evidence="1">Membrane</location>
        <topology evidence="1">Single-pass type II membrane protein</topology>
    </subcellularLocation>
</comment>
<evidence type="ECO:0000256" key="12">
    <source>
        <dbReference type="SAM" id="SignalP"/>
    </source>
</evidence>
<evidence type="ECO:0000256" key="7">
    <source>
        <dbReference type="ARBA" id="ARBA00023136"/>
    </source>
</evidence>
<reference evidence="15" key="1">
    <citation type="submission" date="2024-02" db="UniProtKB">
        <authorList>
            <consortium name="WormBaseParasite"/>
        </authorList>
    </citation>
    <scope>IDENTIFICATION</scope>
</reference>
<dbReference type="WBParaSite" id="MBELARI_LOCUS11175">
    <property type="protein sequence ID" value="MBELARI_LOCUS11175"/>
    <property type="gene ID" value="MBELARI_LOCUS11175"/>
</dbReference>
<dbReference type="Pfam" id="PF00535">
    <property type="entry name" value="Glycos_transf_2"/>
    <property type="match status" value="1"/>
</dbReference>
<dbReference type="CDD" id="cd02510">
    <property type="entry name" value="pp-GalNAc-T"/>
    <property type="match status" value="1"/>
</dbReference>
<evidence type="ECO:0000256" key="11">
    <source>
        <dbReference type="SAM" id="MobiDB-lite"/>
    </source>
</evidence>
<evidence type="ECO:0000256" key="10">
    <source>
        <dbReference type="ARBA" id="ARBA00037847"/>
    </source>
</evidence>
<feature type="signal peptide" evidence="12">
    <location>
        <begin position="1"/>
        <end position="20"/>
    </location>
</feature>
<evidence type="ECO:0000256" key="9">
    <source>
        <dbReference type="ARBA" id="ARBA00023180"/>
    </source>
</evidence>
<accession>A0AAF3EB70</accession>
<evidence type="ECO:0000256" key="8">
    <source>
        <dbReference type="ARBA" id="ARBA00023157"/>
    </source>
</evidence>
<evidence type="ECO:0000256" key="3">
    <source>
        <dbReference type="ARBA" id="ARBA00005680"/>
    </source>
</evidence>
<dbReference type="InterPro" id="IPR001173">
    <property type="entry name" value="Glyco_trans_2-like"/>
</dbReference>
<protein>
    <recommendedName>
        <fullName evidence="13">Glycosyltransferase 2-like domain-containing protein</fullName>
    </recommendedName>
</protein>
<keyword evidence="5" id="KW-0735">Signal-anchor</keyword>
<keyword evidence="4" id="KW-0812">Transmembrane</keyword>
<dbReference type="Gene3D" id="3.90.550.10">
    <property type="entry name" value="Spore Coat Polysaccharide Biosynthesis Protein SpsA, Chain A"/>
    <property type="match status" value="1"/>
</dbReference>
<feature type="region of interest" description="Disordered" evidence="11">
    <location>
        <begin position="575"/>
        <end position="602"/>
    </location>
</feature>
<keyword evidence="8" id="KW-1015">Disulfide bond</keyword>
<dbReference type="AlphaFoldDB" id="A0AAF3EB70"/>
<evidence type="ECO:0000313" key="14">
    <source>
        <dbReference type="Proteomes" id="UP000887575"/>
    </source>
</evidence>
<dbReference type="InterPro" id="IPR029044">
    <property type="entry name" value="Nucleotide-diphossugar_trans"/>
</dbReference>
<feature type="compositionally biased region" description="Basic and acidic residues" evidence="11">
    <location>
        <begin position="458"/>
        <end position="475"/>
    </location>
</feature>
<dbReference type="GO" id="GO:0016020">
    <property type="term" value="C:membrane"/>
    <property type="evidence" value="ECO:0007669"/>
    <property type="project" value="UniProtKB-SubCell"/>
</dbReference>
<dbReference type="Proteomes" id="UP000887575">
    <property type="component" value="Unassembled WGS sequence"/>
</dbReference>